<feature type="region of interest" description="Disordered" evidence="1">
    <location>
        <begin position="517"/>
        <end position="588"/>
    </location>
</feature>
<feature type="compositionally biased region" description="Acidic residues" evidence="1">
    <location>
        <begin position="557"/>
        <end position="566"/>
    </location>
</feature>
<evidence type="ECO:0000313" key="3">
    <source>
        <dbReference type="Proteomes" id="UP000076761"/>
    </source>
</evidence>
<feature type="region of interest" description="Disordered" evidence="1">
    <location>
        <begin position="614"/>
        <end position="655"/>
    </location>
</feature>
<feature type="compositionally biased region" description="Basic and acidic residues" evidence="1">
    <location>
        <begin position="1032"/>
        <end position="1046"/>
    </location>
</feature>
<feature type="region of interest" description="Disordered" evidence="1">
    <location>
        <begin position="694"/>
        <end position="753"/>
    </location>
</feature>
<dbReference type="STRING" id="1314782.A0A165THI4"/>
<feature type="compositionally biased region" description="Basic and acidic residues" evidence="1">
    <location>
        <begin position="859"/>
        <end position="876"/>
    </location>
</feature>
<dbReference type="Proteomes" id="UP000076761">
    <property type="component" value="Unassembled WGS sequence"/>
</dbReference>
<feature type="region of interest" description="Disordered" evidence="1">
    <location>
        <begin position="859"/>
        <end position="909"/>
    </location>
</feature>
<feature type="region of interest" description="Disordered" evidence="1">
    <location>
        <begin position="1028"/>
        <end position="1074"/>
    </location>
</feature>
<feature type="region of interest" description="Disordered" evidence="1">
    <location>
        <begin position="1325"/>
        <end position="1397"/>
    </location>
</feature>
<evidence type="ECO:0000313" key="2">
    <source>
        <dbReference type="EMBL" id="KZT26675.1"/>
    </source>
</evidence>
<sequence>MPDVKTALAALKKAASKAKVKKEITHTLELISGSLSLLASASLSSRECDNLVSRVRRPFVLLYETLLVPSLSLSVAIFNDITTKKLLVLLKAGDVDNGRRWELVATAILSGILDFLDSHPEEKMKDSIAAAFYSAICDICLPRDPTIAIRLSVPLRTTAYMVLSDTAALFPKNQEKLRAVKLLGGKRLGAVLYRTKDYLVLENILTLLGRIIPANTAAGTKSPKRTEFLRQVFVLTCPQGKQAMAKELTDIMESAPTTDWDNTVMTVVEVLARADISYPQPFGLDVVHACGTAFPQPTPSDRLYVDRSSFFANVANEEDTYETMQVPYASVLEISVVKTPGAPISSVTIALSVAPTVAEEPMKIIADAPLIFAFDIQNVDFERFMQAIDSRGLKVHVIEKGKPSKPTRISLTQTSARLEFTSEGDVVKDHPTFQDKVKTVQQLYKTNDPSDDVSLTSGPNGRSESGALPFDDLINYPATPPKASMSDTCAPSRDKSPTALSNPHCKAHAVLSHTAGTMLAPTAPPTPVSNPQRSTIPPSGVGRTDTQILRDNIFGTSDDELSDISDAEDKPTRKIASRRSTKVQNDDTKVSADLPLAKKGKALVKTLQRGRMILESDDDLEPPPRPAASKIFPRKRRVVESDSDVDSPTKEVPEPLLAVKTPTRKPSLIEVSNPRVTPGPVNDALLDEYPSVSRNQAHGQGNQGQFLEDTAKSPVGDMSNRGLSPAPKKGKSKPTSSTSVLDQTGTTIKEPEAVESITAGLNSALNRSTRVSAAAMKKGGAAGATNKANTSERITKRTTRLSKTVDEVPIGAEKLNASHGPAKQKKSTHAITAELTSASTKAPGRKRKAFEVIDLVDTPDKETRDEQSVKRARGDTVPENAGSMRRVSLASKKTARPLARKYDHKAKGNKISSPARHEILSTANFDSIPGISSDPIEVDSSSPLSQRIAKKSSRTSVNPAPALTGRMTRAAAMKDRTNKARPVVEPEIQRSKPGRKKHTVPLDEDDEPVVLEDKKPALALTVESKALQTPVHQKERMNVDDSKSSNHDSVQIQTTTAPSEFVTTEKSKKPTRAPWETQEFSDMVQQKSSSSPSKMITVKQQDCNNSEAVDDIPGDPMDLPTTEVTSIPCTPSPPLPDILPRALDERAPVNHCTDNAEETLVDLGPASPKFELERSAVPMLDKRPQNATKKEGLAVVITKAKELIPPAPLVKAEDVEMIDLTAESPVKRSVIARSVPSSVALPKSTAISVKSSNIRMVPEPSPATPGLAKAPSYVGEEEAVLHSPGISSEKRSLLKEGLRSARDRIAGYLEVEPVSVRRNVIDSKEVPSSKRRNRVTFAPEMREDPDTPFNLKKGLLCVDSNRDRTDTSKQASSIHRRDISAAGGSRGRSYDERRQSEPGMDAIIEVLSEIQEVIVQKISSKVEGVRHEVRMGRKMLLQDSAADLQAMRNESILHFNRLIDLESEYAGYARKIGGKWEEMQKVNEEIQGQLRRTIQDHDRKSLVKKMPKMPFAINLPPSCRKCL</sequence>
<reference evidence="2 3" key="1">
    <citation type="journal article" date="2016" name="Mol. Biol. Evol.">
        <title>Comparative Genomics of Early-Diverging Mushroom-Forming Fungi Provides Insights into the Origins of Lignocellulose Decay Capabilities.</title>
        <authorList>
            <person name="Nagy L.G."/>
            <person name="Riley R."/>
            <person name="Tritt A."/>
            <person name="Adam C."/>
            <person name="Daum C."/>
            <person name="Floudas D."/>
            <person name="Sun H."/>
            <person name="Yadav J.S."/>
            <person name="Pangilinan J."/>
            <person name="Larsson K.H."/>
            <person name="Matsuura K."/>
            <person name="Barry K."/>
            <person name="Labutti K."/>
            <person name="Kuo R."/>
            <person name="Ohm R.A."/>
            <person name="Bhattacharya S.S."/>
            <person name="Shirouzu T."/>
            <person name="Yoshinaga Y."/>
            <person name="Martin F.M."/>
            <person name="Grigoriev I.V."/>
            <person name="Hibbett D.S."/>
        </authorList>
    </citation>
    <scope>NUCLEOTIDE SEQUENCE [LARGE SCALE GENOMIC DNA]</scope>
    <source>
        <strain evidence="2 3">HHB14362 ss-1</strain>
    </source>
</reference>
<organism evidence="2 3">
    <name type="scientific">Neolentinus lepideus HHB14362 ss-1</name>
    <dbReference type="NCBI Taxonomy" id="1314782"/>
    <lineage>
        <taxon>Eukaryota</taxon>
        <taxon>Fungi</taxon>
        <taxon>Dikarya</taxon>
        <taxon>Basidiomycota</taxon>
        <taxon>Agaricomycotina</taxon>
        <taxon>Agaricomycetes</taxon>
        <taxon>Gloeophyllales</taxon>
        <taxon>Gloeophyllaceae</taxon>
        <taxon>Neolentinus</taxon>
    </lineage>
</organism>
<protein>
    <submittedName>
        <fullName evidence="2">Uncharacterized protein</fullName>
    </submittedName>
</protein>
<dbReference type="OrthoDB" id="3270368at2759"/>
<feature type="compositionally biased region" description="Polar residues" evidence="1">
    <location>
        <begin position="1047"/>
        <end position="1062"/>
    </location>
</feature>
<keyword evidence="3" id="KW-1185">Reference proteome</keyword>
<name>A0A165THI4_9AGAM</name>
<feature type="compositionally biased region" description="Polar residues" evidence="1">
    <location>
        <begin position="694"/>
        <end position="705"/>
    </location>
</feature>
<gene>
    <name evidence="2" type="ORF">NEOLEDRAFT_199803</name>
</gene>
<feature type="compositionally biased region" description="Basic and acidic residues" evidence="1">
    <location>
        <begin position="972"/>
        <end position="990"/>
    </location>
</feature>
<feature type="compositionally biased region" description="Basic residues" evidence="1">
    <location>
        <begin position="893"/>
        <end position="908"/>
    </location>
</feature>
<feature type="compositionally biased region" description="Polar residues" evidence="1">
    <location>
        <begin position="444"/>
        <end position="463"/>
    </location>
</feature>
<evidence type="ECO:0000256" key="1">
    <source>
        <dbReference type="SAM" id="MobiDB-lite"/>
    </source>
</evidence>
<proteinExistence type="predicted"/>
<accession>A0A165THI4</accession>
<dbReference type="InParanoid" id="A0A165THI4"/>
<feature type="region of interest" description="Disordered" evidence="1">
    <location>
        <begin position="444"/>
        <end position="502"/>
    </location>
</feature>
<dbReference type="EMBL" id="KV425565">
    <property type="protein sequence ID" value="KZT26675.1"/>
    <property type="molecule type" value="Genomic_DNA"/>
</dbReference>
<feature type="region of interest" description="Disordered" evidence="1">
    <location>
        <begin position="972"/>
        <end position="1001"/>
    </location>
</feature>